<dbReference type="RefSeq" id="WP_294172998.1">
    <property type="nucleotide sequence ID" value="NZ_CADCVZ010000027.1"/>
</dbReference>
<organism evidence="17">
    <name type="scientific">uncultured Sphingomonas sp</name>
    <dbReference type="NCBI Taxonomy" id="158754"/>
    <lineage>
        <taxon>Bacteria</taxon>
        <taxon>Pseudomonadati</taxon>
        <taxon>Pseudomonadota</taxon>
        <taxon>Alphaproteobacteria</taxon>
        <taxon>Sphingomonadales</taxon>
        <taxon>Sphingomonadaceae</taxon>
        <taxon>Sphingomonas</taxon>
        <taxon>environmental samples</taxon>
    </lineage>
</organism>
<gene>
    <name evidence="17" type="ORF">AVDCRST_MAG09-1132</name>
</gene>
<accession>A0A6J4SWA4</accession>
<keyword evidence="12" id="KW-0249">Electron transport</keyword>
<protein>
    <recommendedName>
        <fullName evidence="6">Succinate dehydrogenase hydrophobic membrane anchor subunit</fullName>
    </recommendedName>
</protein>
<dbReference type="UniPathway" id="UPA00223"/>
<proteinExistence type="predicted"/>
<feature type="transmembrane region" description="Helical" evidence="16">
    <location>
        <begin position="70"/>
        <end position="89"/>
    </location>
</feature>
<dbReference type="InterPro" id="IPR034804">
    <property type="entry name" value="SQR/QFR_C/D"/>
</dbReference>
<evidence type="ECO:0000256" key="3">
    <source>
        <dbReference type="ARBA" id="ARBA00004141"/>
    </source>
</evidence>
<keyword evidence="11" id="KW-0479">Metal-binding</keyword>
<comment type="pathway">
    <text evidence="4">Carbohydrate metabolism; tricarboxylic acid cycle.</text>
</comment>
<sequence>MTGPKQIGAQDRNAVPNGKTALGKVRGLGSARHGGQLWIRERVSSAALLLLGTWFIVSLLLLPDLRQGTVLEWLASPLAFVPMALFVYLNFEHSLEGLKVIVDDYQGDEGGRLTWHLVSLFLHVGAGALALYALVRIVFGAAS</sequence>
<keyword evidence="13 16" id="KW-1133">Transmembrane helix</keyword>
<evidence type="ECO:0000256" key="11">
    <source>
        <dbReference type="ARBA" id="ARBA00022723"/>
    </source>
</evidence>
<dbReference type="GO" id="GO:0016020">
    <property type="term" value="C:membrane"/>
    <property type="evidence" value="ECO:0007669"/>
    <property type="project" value="UniProtKB-SubCell"/>
</dbReference>
<evidence type="ECO:0000313" key="17">
    <source>
        <dbReference type="EMBL" id="CAA9507290.1"/>
    </source>
</evidence>
<evidence type="ECO:0000256" key="13">
    <source>
        <dbReference type="ARBA" id="ARBA00022989"/>
    </source>
</evidence>
<evidence type="ECO:0000256" key="10">
    <source>
        <dbReference type="ARBA" id="ARBA00022692"/>
    </source>
</evidence>
<keyword evidence="7" id="KW-0813">Transport</keyword>
<dbReference type="Pfam" id="PF01127">
    <property type="entry name" value="Sdh_cyt"/>
    <property type="match status" value="1"/>
</dbReference>
<evidence type="ECO:0000256" key="1">
    <source>
        <dbReference type="ARBA" id="ARBA00001971"/>
    </source>
</evidence>
<evidence type="ECO:0000256" key="12">
    <source>
        <dbReference type="ARBA" id="ARBA00022982"/>
    </source>
</evidence>
<evidence type="ECO:0000256" key="14">
    <source>
        <dbReference type="ARBA" id="ARBA00023004"/>
    </source>
</evidence>
<comment type="function">
    <text evidence="2">Membrane-anchoring subunit of succinate dehydrogenase (SDH).</text>
</comment>
<dbReference type="Gene3D" id="1.20.1300.10">
    <property type="entry name" value="Fumarate reductase/succinate dehydrogenase, transmembrane subunit"/>
    <property type="match status" value="1"/>
</dbReference>
<evidence type="ECO:0000256" key="9">
    <source>
        <dbReference type="ARBA" id="ARBA00022617"/>
    </source>
</evidence>
<keyword evidence="14" id="KW-0408">Iron</keyword>
<evidence type="ECO:0000256" key="5">
    <source>
        <dbReference type="ARBA" id="ARBA00011558"/>
    </source>
</evidence>
<comment type="subunit">
    <text evidence="5">Part of an enzyme complex containing four subunits: a flavoprotein, an iron-sulfur protein, plus two membrane-anchoring proteins, SdhC and SdhD.</text>
</comment>
<reference evidence="17" key="1">
    <citation type="submission" date="2020-02" db="EMBL/GenBank/DDBJ databases">
        <authorList>
            <person name="Meier V. D."/>
        </authorList>
    </citation>
    <scope>NUCLEOTIDE SEQUENCE</scope>
    <source>
        <strain evidence="17">AVDCRST_MAG09</strain>
    </source>
</reference>
<dbReference type="AlphaFoldDB" id="A0A6J4SWA4"/>
<dbReference type="SUPFAM" id="SSF81343">
    <property type="entry name" value="Fumarate reductase respiratory complex transmembrane subunits"/>
    <property type="match status" value="1"/>
</dbReference>
<dbReference type="GO" id="GO:0046872">
    <property type="term" value="F:metal ion binding"/>
    <property type="evidence" value="ECO:0007669"/>
    <property type="project" value="UniProtKB-KW"/>
</dbReference>
<dbReference type="GO" id="GO:0006099">
    <property type="term" value="P:tricarboxylic acid cycle"/>
    <property type="evidence" value="ECO:0007669"/>
    <property type="project" value="UniProtKB-UniPathway"/>
</dbReference>
<evidence type="ECO:0000256" key="15">
    <source>
        <dbReference type="ARBA" id="ARBA00023136"/>
    </source>
</evidence>
<comment type="subcellular location">
    <subcellularLocation>
        <location evidence="3">Membrane</location>
        <topology evidence="3">Multi-pass membrane protein</topology>
    </subcellularLocation>
</comment>
<evidence type="ECO:0000256" key="4">
    <source>
        <dbReference type="ARBA" id="ARBA00005163"/>
    </source>
</evidence>
<keyword evidence="9" id="KW-0349">Heme</keyword>
<feature type="transmembrane region" description="Helical" evidence="16">
    <location>
        <begin position="43"/>
        <end position="63"/>
    </location>
</feature>
<evidence type="ECO:0000256" key="6">
    <source>
        <dbReference type="ARBA" id="ARBA00019425"/>
    </source>
</evidence>
<feature type="transmembrane region" description="Helical" evidence="16">
    <location>
        <begin position="113"/>
        <end position="135"/>
    </location>
</feature>
<dbReference type="InterPro" id="IPR014312">
    <property type="entry name" value="Succ_DH_anchor"/>
</dbReference>
<evidence type="ECO:0000256" key="7">
    <source>
        <dbReference type="ARBA" id="ARBA00022448"/>
    </source>
</evidence>
<comment type="cofactor">
    <cofactor evidence="1">
        <name>heme</name>
        <dbReference type="ChEBI" id="CHEBI:30413"/>
    </cofactor>
</comment>
<evidence type="ECO:0000256" key="16">
    <source>
        <dbReference type="SAM" id="Phobius"/>
    </source>
</evidence>
<evidence type="ECO:0000256" key="2">
    <source>
        <dbReference type="ARBA" id="ARBA00004050"/>
    </source>
</evidence>
<keyword evidence="10 16" id="KW-0812">Transmembrane</keyword>
<dbReference type="GO" id="GO:0020037">
    <property type="term" value="F:heme binding"/>
    <property type="evidence" value="ECO:0007669"/>
    <property type="project" value="InterPro"/>
</dbReference>
<evidence type="ECO:0000256" key="8">
    <source>
        <dbReference type="ARBA" id="ARBA00022532"/>
    </source>
</evidence>
<keyword evidence="8" id="KW-0816">Tricarboxylic acid cycle</keyword>
<keyword evidence="15 16" id="KW-0472">Membrane</keyword>
<dbReference type="EMBL" id="CADCVZ010000027">
    <property type="protein sequence ID" value="CAA9507290.1"/>
    <property type="molecule type" value="Genomic_DNA"/>
</dbReference>
<dbReference type="InterPro" id="IPR000701">
    <property type="entry name" value="SuccDH_FuR_B_TM-su"/>
</dbReference>
<dbReference type="NCBIfam" id="TIGR02968">
    <property type="entry name" value="succ_dehyd_anc"/>
    <property type="match status" value="1"/>
</dbReference>
<name>A0A6J4SWA4_9SPHN</name>